<dbReference type="Proteomes" id="UP000182486">
    <property type="component" value="Unassembled WGS sequence"/>
</dbReference>
<keyword evidence="2" id="KW-0472">Membrane</keyword>
<gene>
    <name evidence="3" type="ORF">BG844_35640</name>
</gene>
<reference evidence="3 4" key="1">
    <citation type="submission" date="2016-09" db="EMBL/GenBank/DDBJ databases">
        <title>Couchioplanes caeruleus draft genome sequence.</title>
        <authorList>
            <person name="Sheehan J."/>
            <person name="Caffrey P."/>
        </authorList>
    </citation>
    <scope>NUCLEOTIDE SEQUENCE [LARGE SCALE GENOMIC DNA]</scope>
    <source>
        <strain evidence="3 4">DSM 43634</strain>
    </source>
</reference>
<dbReference type="EMBL" id="MEIA01000545">
    <property type="protein sequence ID" value="OJF09804.1"/>
    <property type="molecule type" value="Genomic_DNA"/>
</dbReference>
<dbReference type="RefSeq" id="WP_071809821.1">
    <property type="nucleotide sequence ID" value="NZ_MEIA01000545.1"/>
</dbReference>
<evidence type="ECO:0000313" key="4">
    <source>
        <dbReference type="Proteomes" id="UP000182486"/>
    </source>
</evidence>
<keyword evidence="2" id="KW-1133">Transmembrane helix</keyword>
<feature type="transmembrane region" description="Helical" evidence="2">
    <location>
        <begin position="306"/>
        <end position="327"/>
    </location>
</feature>
<accession>A0A1K0GG29</accession>
<feature type="compositionally biased region" description="Basic and acidic residues" evidence="1">
    <location>
        <begin position="367"/>
        <end position="377"/>
    </location>
</feature>
<protein>
    <submittedName>
        <fullName evidence="3">Uncharacterized protein</fullName>
    </submittedName>
</protein>
<keyword evidence="4" id="KW-1185">Reference proteome</keyword>
<keyword evidence="2" id="KW-0812">Transmembrane</keyword>
<comment type="caution">
    <text evidence="3">The sequence shown here is derived from an EMBL/GenBank/DDBJ whole genome shotgun (WGS) entry which is preliminary data.</text>
</comment>
<evidence type="ECO:0000313" key="3">
    <source>
        <dbReference type="EMBL" id="OJF09804.1"/>
    </source>
</evidence>
<sequence>MSVSVNNRRTRMRSALAAVLTVLILLPAGILFARVWSDVSELDDSTRLEQKGAEYITALSPLVSALAEAQTSSLSGVKATPGSLTAAIAGVNAVDQRLGTDLGTRDRWTGLKQKIDLLSKETGSPAAAFDAHVEVTELALALYEAVRDNSGLLHDPDNDILHLADAVAIDLPATVVQVSRMGDLSQLVAKATGQQRDQLGAKFAASVSAVETSVGGLTDNLQEAVDDTNSATLSGNLVTGLDNFRRGVESFIRGANLGGTPNVATMATAQSQLQISLGSLAGIINREMSRLLEDRLDNLAYRTLEALVAAGAAVLLAVAAIVVPLTTRRRSAHAGVRTPGEAARDMTMGAHGGEPDRPVPAYGEATSSRRERSGALR</sequence>
<organism evidence="3 4">
    <name type="scientific">Couchioplanes caeruleus subsp. caeruleus</name>
    <dbReference type="NCBI Taxonomy" id="56427"/>
    <lineage>
        <taxon>Bacteria</taxon>
        <taxon>Bacillati</taxon>
        <taxon>Actinomycetota</taxon>
        <taxon>Actinomycetes</taxon>
        <taxon>Micromonosporales</taxon>
        <taxon>Micromonosporaceae</taxon>
        <taxon>Couchioplanes</taxon>
    </lineage>
</organism>
<dbReference type="AlphaFoldDB" id="A0A1K0GG29"/>
<evidence type="ECO:0000256" key="2">
    <source>
        <dbReference type="SAM" id="Phobius"/>
    </source>
</evidence>
<proteinExistence type="predicted"/>
<evidence type="ECO:0000256" key="1">
    <source>
        <dbReference type="SAM" id="MobiDB-lite"/>
    </source>
</evidence>
<name>A0A1K0GG29_9ACTN</name>
<feature type="region of interest" description="Disordered" evidence="1">
    <location>
        <begin position="330"/>
        <end position="377"/>
    </location>
</feature>